<evidence type="ECO:0000313" key="9">
    <source>
        <dbReference type="Proteomes" id="UP001157006"/>
    </source>
</evidence>
<evidence type="ECO:0000256" key="5">
    <source>
        <dbReference type="ARBA" id="ARBA00023163"/>
    </source>
</evidence>
<name>A0AAV1AL49_VICFA</name>
<keyword evidence="9" id="KW-1185">Reference proteome</keyword>
<gene>
    <name evidence="8" type="ORF">VFH_IV220560</name>
</gene>
<keyword evidence="1" id="KW-0479">Metal-binding</keyword>
<dbReference type="Pfam" id="PF02892">
    <property type="entry name" value="zf-BED"/>
    <property type="match status" value="1"/>
</dbReference>
<protein>
    <recommendedName>
        <fullName evidence="7">BED-type domain-containing protein</fullName>
    </recommendedName>
</protein>
<evidence type="ECO:0000313" key="8">
    <source>
        <dbReference type="EMBL" id="CAI8611251.1"/>
    </source>
</evidence>
<reference evidence="8 9" key="1">
    <citation type="submission" date="2023-01" db="EMBL/GenBank/DDBJ databases">
        <authorList>
            <person name="Kreplak J."/>
        </authorList>
    </citation>
    <scope>NUCLEOTIDE SEQUENCE [LARGE SCALE GENOMIC DNA]</scope>
</reference>
<feature type="domain" description="BED-type" evidence="7">
    <location>
        <begin position="68"/>
        <end position="111"/>
    </location>
</feature>
<keyword evidence="2" id="KW-0863">Zinc-finger</keyword>
<dbReference type="GO" id="GO:0003677">
    <property type="term" value="F:DNA binding"/>
    <property type="evidence" value="ECO:0007669"/>
    <property type="project" value="InterPro"/>
</dbReference>
<organism evidence="8 9">
    <name type="scientific">Vicia faba</name>
    <name type="common">Broad bean</name>
    <name type="synonym">Faba vulgaris</name>
    <dbReference type="NCBI Taxonomy" id="3906"/>
    <lineage>
        <taxon>Eukaryota</taxon>
        <taxon>Viridiplantae</taxon>
        <taxon>Streptophyta</taxon>
        <taxon>Embryophyta</taxon>
        <taxon>Tracheophyta</taxon>
        <taxon>Spermatophyta</taxon>
        <taxon>Magnoliopsida</taxon>
        <taxon>eudicotyledons</taxon>
        <taxon>Gunneridae</taxon>
        <taxon>Pentapetalae</taxon>
        <taxon>rosids</taxon>
        <taxon>fabids</taxon>
        <taxon>Fabales</taxon>
        <taxon>Fabaceae</taxon>
        <taxon>Papilionoideae</taxon>
        <taxon>50 kb inversion clade</taxon>
        <taxon>NPAAA clade</taxon>
        <taxon>Hologalegina</taxon>
        <taxon>IRL clade</taxon>
        <taxon>Fabeae</taxon>
        <taxon>Vicia</taxon>
    </lineage>
</organism>
<dbReference type="AlphaFoldDB" id="A0AAV1AL49"/>
<dbReference type="SMART" id="SM00614">
    <property type="entry name" value="ZnF_BED"/>
    <property type="match status" value="1"/>
</dbReference>
<sequence>MNIDKESQNSPPTPTTNQPKTIDLDKQEGDNVQHKKKRKVGEADESKADDSNAGDLGKLKPCRPKSWVWDHFTKDESGTRSKCNWCMKSYAADSHKNGTSNLNKHLMHQCKKITKHVLDPSQTTFSLQEGSKVNINALVGIHFDIELCRQALARMIIVDELHFSFVENEGFCHFMSVTQPRFPLPGRISISRDCLSLYVSDKHKLRSMFTKTNQSVYLTTDSWTSVQNTNYMVLTAHYIDQDWKLHKRILNFCPITSHKGEIIGRNIEKCLEGWMIDKVFIITVDNASSNDVVIAYLKNRMEDWNSHPLKGEHLHIRYYAHILNLVVNDGLKLKHMYSSLSKIRRAVQYVRQSPGRLDRFRTCIKEVRIQDKSTVKYDCPTR</sequence>
<keyword evidence="4" id="KW-0805">Transcription regulation</keyword>
<feature type="compositionally biased region" description="Basic and acidic residues" evidence="6">
    <location>
        <begin position="40"/>
        <end position="50"/>
    </location>
</feature>
<dbReference type="PANTHER" id="PTHR46481">
    <property type="entry name" value="ZINC FINGER BED DOMAIN-CONTAINING PROTEIN 4"/>
    <property type="match status" value="1"/>
</dbReference>
<evidence type="ECO:0000256" key="2">
    <source>
        <dbReference type="ARBA" id="ARBA00022771"/>
    </source>
</evidence>
<dbReference type="EMBL" id="OX451739">
    <property type="protein sequence ID" value="CAI8611251.1"/>
    <property type="molecule type" value="Genomic_DNA"/>
</dbReference>
<dbReference type="SUPFAM" id="SSF140996">
    <property type="entry name" value="Hermes dimerisation domain"/>
    <property type="match status" value="1"/>
</dbReference>
<evidence type="ECO:0000259" key="7">
    <source>
        <dbReference type="Pfam" id="PF02892"/>
    </source>
</evidence>
<dbReference type="GO" id="GO:0008270">
    <property type="term" value="F:zinc ion binding"/>
    <property type="evidence" value="ECO:0007669"/>
    <property type="project" value="UniProtKB-KW"/>
</dbReference>
<keyword evidence="5" id="KW-0804">Transcription</keyword>
<dbReference type="InterPro" id="IPR003656">
    <property type="entry name" value="Znf_BED"/>
</dbReference>
<feature type="region of interest" description="Disordered" evidence="6">
    <location>
        <begin position="1"/>
        <end position="57"/>
    </location>
</feature>
<dbReference type="SUPFAM" id="SSF57667">
    <property type="entry name" value="beta-beta-alpha zinc fingers"/>
    <property type="match status" value="1"/>
</dbReference>
<feature type="compositionally biased region" description="Basic and acidic residues" evidence="6">
    <location>
        <begin position="22"/>
        <end position="33"/>
    </location>
</feature>
<proteinExistence type="predicted"/>
<evidence type="ECO:0000256" key="6">
    <source>
        <dbReference type="SAM" id="MobiDB-lite"/>
    </source>
</evidence>
<evidence type="ECO:0000256" key="3">
    <source>
        <dbReference type="ARBA" id="ARBA00022833"/>
    </source>
</evidence>
<dbReference type="InterPro" id="IPR036236">
    <property type="entry name" value="Znf_C2H2_sf"/>
</dbReference>
<dbReference type="InterPro" id="IPR012337">
    <property type="entry name" value="RNaseH-like_sf"/>
</dbReference>
<evidence type="ECO:0000256" key="4">
    <source>
        <dbReference type="ARBA" id="ARBA00023015"/>
    </source>
</evidence>
<dbReference type="PANTHER" id="PTHR46481:SF8">
    <property type="entry name" value="ZINC FINGER BED DOMAIN-CONTAINING PROTEIN RICESLEEPER 1-LIKE"/>
    <property type="match status" value="1"/>
</dbReference>
<accession>A0AAV1AL49</accession>
<dbReference type="InterPro" id="IPR052035">
    <property type="entry name" value="ZnF_BED_domain_contain"/>
</dbReference>
<dbReference type="SUPFAM" id="SSF53098">
    <property type="entry name" value="Ribonuclease H-like"/>
    <property type="match status" value="1"/>
</dbReference>
<dbReference type="Proteomes" id="UP001157006">
    <property type="component" value="Chromosome 4"/>
</dbReference>
<evidence type="ECO:0000256" key="1">
    <source>
        <dbReference type="ARBA" id="ARBA00022723"/>
    </source>
</evidence>
<keyword evidence="3" id="KW-0862">Zinc</keyword>